<proteinExistence type="predicted"/>
<gene>
    <name evidence="2" type="ORF">BN869_000004428_1</name>
</gene>
<accession>A0A0B7K0Z0</accession>
<organism evidence="2">
    <name type="scientific">Bionectria ochroleuca</name>
    <name type="common">Gliocladium roseum</name>
    <dbReference type="NCBI Taxonomy" id="29856"/>
    <lineage>
        <taxon>Eukaryota</taxon>
        <taxon>Fungi</taxon>
        <taxon>Dikarya</taxon>
        <taxon>Ascomycota</taxon>
        <taxon>Pezizomycotina</taxon>
        <taxon>Sordariomycetes</taxon>
        <taxon>Hypocreomycetidae</taxon>
        <taxon>Hypocreales</taxon>
        <taxon>Bionectriaceae</taxon>
        <taxon>Clonostachys</taxon>
    </lineage>
</organism>
<evidence type="ECO:0000256" key="1">
    <source>
        <dbReference type="SAM" id="Phobius"/>
    </source>
</evidence>
<keyword evidence="1" id="KW-0812">Transmembrane</keyword>
<evidence type="ECO:0000313" key="2">
    <source>
        <dbReference type="EMBL" id="CEO48371.1"/>
    </source>
</evidence>
<protein>
    <submittedName>
        <fullName evidence="2">Uncharacterized protein</fullName>
    </submittedName>
</protein>
<name>A0A0B7K0Z0_BIOOC</name>
<reference evidence="2" key="1">
    <citation type="submission" date="2015-01" db="EMBL/GenBank/DDBJ databases">
        <authorList>
            <person name="Durling Mikael"/>
        </authorList>
    </citation>
    <scope>NUCLEOTIDE SEQUENCE</scope>
</reference>
<keyword evidence="1" id="KW-0472">Membrane</keyword>
<sequence>RPTGLLTCPGAVSCICRCRSLEWNPSCQHDTPLRRQVDRHLPHGIVWEKPPSPVPSLVTRRHRGQRTMLLTDHIRSRPPWCPFATLRTPLALVRWCFTLRLSSCRYSPMLLYLLGYLFIACAAISARLCAQFPVEMNGFKAPDSARCVLTAVEASQR</sequence>
<feature type="non-terminal residue" evidence="2">
    <location>
        <position position="1"/>
    </location>
</feature>
<dbReference type="AlphaFoldDB" id="A0A0B7K0Z0"/>
<feature type="transmembrane region" description="Helical" evidence="1">
    <location>
        <begin position="109"/>
        <end position="130"/>
    </location>
</feature>
<keyword evidence="1" id="KW-1133">Transmembrane helix</keyword>
<feature type="non-terminal residue" evidence="2">
    <location>
        <position position="157"/>
    </location>
</feature>
<dbReference type="EMBL" id="CDPU01000010">
    <property type="protein sequence ID" value="CEO48371.1"/>
    <property type="molecule type" value="Genomic_DNA"/>
</dbReference>